<name>A0A9P0ZGC2_CUSEU</name>
<accession>A0A9P0ZGC2</accession>
<proteinExistence type="predicted"/>
<dbReference type="AlphaFoldDB" id="A0A9P0ZGC2"/>
<dbReference type="Proteomes" id="UP001152484">
    <property type="component" value="Unassembled WGS sequence"/>
</dbReference>
<gene>
    <name evidence="3" type="ORF">CEURO_LOCUS14822</name>
</gene>
<evidence type="ECO:0000256" key="1">
    <source>
        <dbReference type="SAM" id="Coils"/>
    </source>
</evidence>
<feature type="region of interest" description="Disordered" evidence="2">
    <location>
        <begin position="1"/>
        <end position="73"/>
    </location>
</feature>
<keyword evidence="1" id="KW-0175">Coiled coil</keyword>
<comment type="caution">
    <text evidence="3">The sequence shown here is derived from an EMBL/GenBank/DDBJ whole genome shotgun (WGS) entry which is preliminary data.</text>
</comment>
<feature type="coiled-coil region" evidence="1">
    <location>
        <begin position="172"/>
        <end position="226"/>
    </location>
</feature>
<protein>
    <submittedName>
        <fullName evidence="3">Uncharacterized protein</fullName>
    </submittedName>
</protein>
<keyword evidence="4" id="KW-1185">Reference proteome</keyword>
<reference evidence="3" key="1">
    <citation type="submission" date="2022-07" db="EMBL/GenBank/DDBJ databases">
        <authorList>
            <person name="Macas J."/>
            <person name="Novak P."/>
            <person name="Neumann P."/>
        </authorList>
    </citation>
    <scope>NUCLEOTIDE SEQUENCE</scope>
</reference>
<dbReference type="EMBL" id="CAMAPE010000038">
    <property type="protein sequence ID" value="CAH9100213.1"/>
    <property type="molecule type" value="Genomic_DNA"/>
</dbReference>
<sequence>MAAKEPAKVAAASGVPSNADAAKKPPTQPKKKRPADDDQKKLTEAGMQSKKSKRASPLTDAGAGCVAIPDDDDGGSSVVDVVDVVSVPSSAILSQSPPTGQEPRKQRAEKELAGGTYKLEIEYPVKGGIFNDAVDGHEVLAQAVPVEDRAYLKKLGAVRIYDGGMDLIVQGALMLMESHKRQEQEIARLREAEKKAASAEEAMACLDRLREEVKALQKGVDEADVAYRQVAADRDDALRARDEALRSRDEALLRAEDAARAQADSERATEKAVDGAIERFLTDGWKDDDHRPWC</sequence>
<evidence type="ECO:0000313" key="3">
    <source>
        <dbReference type="EMBL" id="CAH9100213.1"/>
    </source>
</evidence>
<evidence type="ECO:0000313" key="4">
    <source>
        <dbReference type="Proteomes" id="UP001152484"/>
    </source>
</evidence>
<feature type="compositionally biased region" description="Low complexity" evidence="2">
    <location>
        <begin position="1"/>
        <end position="12"/>
    </location>
</feature>
<organism evidence="3 4">
    <name type="scientific">Cuscuta europaea</name>
    <name type="common">European dodder</name>
    <dbReference type="NCBI Taxonomy" id="41803"/>
    <lineage>
        <taxon>Eukaryota</taxon>
        <taxon>Viridiplantae</taxon>
        <taxon>Streptophyta</taxon>
        <taxon>Embryophyta</taxon>
        <taxon>Tracheophyta</taxon>
        <taxon>Spermatophyta</taxon>
        <taxon>Magnoliopsida</taxon>
        <taxon>eudicotyledons</taxon>
        <taxon>Gunneridae</taxon>
        <taxon>Pentapetalae</taxon>
        <taxon>asterids</taxon>
        <taxon>lamiids</taxon>
        <taxon>Solanales</taxon>
        <taxon>Convolvulaceae</taxon>
        <taxon>Cuscuteae</taxon>
        <taxon>Cuscuta</taxon>
        <taxon>Cuscuta subgen. Cuscuta</taxon>
    </lineage>
</organism>
<evidence type="ECO:0000256" key="2">
    <source>
        <dbReference type="SAM" id="MobiDB-lite"/>
    </source>
</evidence>
<feature type="compositionally biased region" description="Basic and acidic residues" evidence="2">
    <location>
        <begin position="34"/>
        <end position="43"/>
    </location>
</feature>